<dbReference type="Proteomes" id="UP001214629">
    <property type="component" value="Chromosome"/>
</dbReference>
<evidence type="ECO:0000256" key="2">
    <source>
        <dbReference type="ARBA" id="ARBA00011738"/>
    </source>
</evidence>
<evidence type="ECO:0000256" key="4">
    <source>
        <dbReference type="ARBA" id="ARBA00022475"/>
    </source>
</evidence>
<comment type="function">
    <text evidence="10">The phosphoenolpyruvate-dependent sugar phosphotransferase system (sugar PTS), a major carbohydrate active transport system, catalyzes the phosphorylation of incoming sugar substrates concomitantly with their translocation across the cell membrane. The enzyme II UlaABC PTS system is involved in ascorbate transport.</text>
</comment>
<dbReference type="Pfam" id="PF03611">
    <property type="entry name" value="EIIC-GAT"/>
    <property type="match status" value="1"/>
</dbReference>
<dbReference type="PANTHER" id="PTHR33843">
    <property type="entry name" value="ASCORBATE-SPECIFIC PTS SYSTEM EIIC COMPONENT"/>
    <property type="match status" value="1"/>
</dbReference>
<dbReference type="InterPro" id="IPR004703">
    <property type="entry name" value="PTS_sugar-sp_permease"/>
</dbReference>
<keyword evidence="8 14" id="KW-1133">Transmembrane helix</keyword>
<dbReference type="AlphaFoldDB" id="A0AAX3SWH9"/>
<evidence type="ECO:0000256" key="13">
    <source>
        <dbReference type="ARBA" id="ARBA00042859"/>
    </source>
</evidence>
<keyword evidence="3" id="KW-0813">Transport</keyword>
<feature type="transmembrane region" description="Helical" evidence="14">
    <location>
        <begin position="23"/>
        <end position="45"/>
    </location>
</feature>
<evidence type="ECO:0000313" key="15">
    <source>
        <dbReference type="EMBL" id="WFG95523.1"/>
    </source>
</evidence>
<dbReference type="GO" id="GO:0009401">
    <property type="term" value="P:phosphoenolpyruvate-dependent sugar phosphotransferase system"/>
    <property type="evidence" value="ECO:0007669"/>
    <property type="project" value="UniProtKB-KW"/>
</dbReference>
<organism evidence="15 16">
    <name type="scientific">Spiroplasma citri</name>
    <dbReference type="NCBI Taxonomy" id="2133"/>
    <lineage>
        <taxon>Bacteria</taxon>
        <taxon>Bacillati</taxon>
        <taxon>Mycoplasmatota</taxon>
        <taxon>Mollicutes</taxon>
        <taxon>Entomoplasmatales</taxon>
        <taxon>Spiroplasmataceae</taxon>
        <taxon>Spiroplasma</taxon>
    </lineage>
</organism>
<dbReference type="InterPro" id="IPR051562">
    <property type="entry name" value="Ascorbate-PTS_EIIC"/>
</dbReference>
<keyword evidence="6" id="KW-0598">Phosphotransferase system</keyword>
<name>A0AAX3SWH9_SPICI</name>
<evidence type="ECO:0000256" key="8">
    <source>
        <dbReference type="ARBA" id="ARBA00022989"/>
    </source>
</evidence>
<evidence type="ECO:0000256" key="14">
    <source>
        <dbReference type="SAM" id="Phobius"/>
    </source>
</evidence>
<evidence type="ECO:0000256" key="3">
    <source>
        <dbReference type="ARBA" id="ARBA00022448"/>
    </source>
</evidence>
<evidence type="ECO:0000256" key="6">
    <source>
        <dbReference type="ARBA" id="ARBA00022683"/>
    </source>
</evidence>
<dbReference type="GO" id="GO:0005886">
    <property type="term" value="C:plasma membrane"/>
    <property type="evidence" value="ECO:0007669"/>
    <property type="project" value="UniProtKB-SubCell"/>
</dbReference>
<evidence type="ECO:0000256" key="11">
    <source>
        <dbReference type="ARBA" id="ARBA00038218"/>
    </source>
</evidence>
<evidence type="ECO:0000256" key="5">
    <source>
        <dbReference type="ARBA" id="ARBA00022597"/>
    </source>
</evidence>
<feature type="transmembrane region" description="Helical" evidence="14">
    <location>
        <begin position="51"/>
        <end position="73"/>
    </location>
</feature>
<evidence type="ECO:0000256" key="9">
    <source>
        <dbReference type="ARBA" id="ARBA00023136"/>
    </source>
</evidence>
<accession>A0AAX3SWH9</accession>
<keyword evidence="9 14" id="KW-0472">Membrane</keyword>
<comment type="subcellular location">
    <subcellularLocation>
        <location evidence="1">Cell membrane</location>
        <topology evidence="1">Multi-pass membrane protein</topology>
    </subcellularLocation>
</comment>
<keyword evidence="4" id="KW-1003">Cell membrane</keyword>
<comment type="similarity">
    <text evidence="11">Belongs to the UlaA family.</text>
</comment>
<reference evidence="15 16" key="1">
    <citation type="submission" date="2022-04" db="EMBL/GenBank/DDBJ databases">
        <title>Whole genome of Spiroplasma citri.</title>
        <authorList>
            <person name="Khanchezar A."/>
            <person name="Izadpanah K."/>
            <person name="Taghavi M."/>
            <person name="Ghorbani A."/>
            <person name="Beven L."/>
        </authorList>
    </citation>
    <scope>NUCLEOTIDE SEQUENCE [LARGE SCALE GENOMIC DNA]</scope>
    <source>
        <strain evidence="15 16">D4</strain>
    </source>
</reference>
<keyword evidence="7 14" id="KW-0812">Transmembrane</keyword>
<sequence>MIGLFALVGCLLQRKKFTETISATIKTTIGFLIISGGAGILAGAVGKLGNAFNLLFGINGIIANNDVISGLFLKVYPKLS</sequence>
<dbReference type="PANTHER" id="PTHR33843:SF4">
    <property type="entry name" value="ASCORBATE-SPECIFIC PTS SYSTEM EIIC COMPONENT"/>
    <property type="match status" value="1"/>
</dbReference>
<evidence type="ECO:0000313" key="16">
    <source>
        <dbReference type="Proteomes" id="UP001214629"/>
    </source>
</evidence>
<protein>
    <recommendedName>
        <fullName evidence="12">Ascorbate-specific PTS system EIIC component</fullName>
    </recommendedName>
    <alternativeName>
        <fullName evidence="13">Ascorbate-specific permease IIC component UlaA</fullName>
    </alternativeName>
</protein>
<dbReference type="EMBL" id="CP096246">
    <property type="protein sequence ID" value="WFG95523.1"/>
    <property type="molecule type" value="Genomic_DNA"/>
</dbReference>
<evidence type="ECO:0000256" key="12">
    <source>
        <dbReference type="ARBA" id="ARBA00039702"/>
    </source>
</evidence>
<evidence type="ECO:0000256" key="7">
    <source>
        <dbReference type="ARBA" id="ARBA00022692"/>
    </source>
</evidence>
<comment type="subunit">
    <text evidence="2">Homodimer.</text>
</comment>
<evidence type="ECO:0000256" key="1">
    <source>
        <dbReference type="ARBA" id="ARBA00004651"/>
    </source>
</evidence>
<gene>
    <name evidence="15" type="ORF">M0C40_05350</name>
</gene>
<evidence type="ECO:0000256" key="10">
    <source>
        <dbReference type="ARBA" id="ARBA00037387"/>
    </source>
</evidence>
<proteinExistence type="inferred from homology"/>
<keyword evidence="16" id="KW-1185">Reference proteome</keyword>
<keyword evidence="5" id="KW-0762">Sugar transport</keyword>